<reference evidence="1" key="2">
    <citation type="submission" date="2021-10" db="EMBL/GenBank/DDBJ databases">
        <title>Phylogenomics reveals ancestral predisposition of the termite-cultivated fungus Termitomyces towards a domesticated lifestyle.</title>
        <authorList>
            <person name="Auxier B."/>
            <person name="Grum-Grzhimaylo A."/>
            <person name="Cardenas M.E."/>
            <person name="Lodge J.D."/>
            <person name="Laessoe T."/>
            <person name="Pedersen O."/>
            <person name="Smith M.E."/>
            <person name="Kuyper T.W."/>
            <person name="Franco-Molano E.A."/>
            <person name="Baroni T.J."/>
            <person name="Aanen D.K."/>
        </authorList>
    </citation>
    <scope>NUCLEOTIDE SEQUENCE</scope>
    <source>
        <strain evidence="1">D49</strain>
    </source>
</reference>
<dbReference type="EMBL" id="JABCKI010005717">
    <property type="protein sequence ID" value="KAG5639625.1"/>
    <property type="molecule type" value="Genomic_DNA"/>
</dbReference>
<name>A0A9P7G2E6_9AGAR</name>
<comment type="caution">
    <text evidence="1">The sequence shown here is derived from an EMBL/GenBank/DDBJ whole genome shotgun (WGS) entry which is preliminary data.</text>
</comment>
<dbReference type="OrthoDB" id="3009080at2759"/>
<protein>
    <submittedName>
        <fullName evidence="1">Uncharacterized protein</fullName>
    </submittedName>
</protein>
<accession>A0A9P7G2E6</accession>
<reference evidence="1" key="1">
    <citation type="submission" date="2021-02" db="EMBL/GenBank/DDBJ databases">
        <authorList>
            <person name="Nieuwenhuis M."/>
            <person name="Van De Peppel L.J.J."/>
        </authorList>
    </citation>
    <scope>NUCLEOTIDE SEQUENCE</scope>
    <source>
        <strain evidence="1">D49</strain>
    </source>
</reference>
<organism evidence="1 2">
    <name type="scientific">Sphagnurus paluster</name>
    <dbReference type="NCBI Taxonomy" id="117069"/>
    <lineage>
        <taxon>Eukaryota</taxon>
        <taxon>Fungi</taxon>
        <taxon>Dikarya</taxon>
        <taxon>Basidiomycota</taxon>
        <taxon>Agaricomycotina</taxon>
        <taxon>Agaricomycetes</taxon>
        <taxon>Agaricomycetidae</taxon>
        <taxon>Agaricales</taxon>
        <taxon>Tricholomatineae</taxon>
        <taxon>Lyophyllaceae</taxon>
        <taxon>Sphagnurus</taxon>
    </lineage>
</organism>
<dbReference type="AlphaFoldDB" id="A0A9P7G2E6"/>
<dbReference type="Proteomes" id="UP000717328">
    <property type="component" value="Unassembled WGS sequence"/>
</dbReference>
<proteinExistence type="predicted"/>
<keyword evidence="2" id="KW-1185">Reference proteome</keyword>
<sequence length="89" mass="10448">MSATPVDFKMKKNLIEVVNKTLAFHTSVNYQIQAPEPYDDTHEDLKADLSRISQQHHHSDFDLHLDIYRSFKRVNDGHCGVYNYCYDCK</sequence>
<evidence type="ECO:0000313" key="1">
    <source>
        <dbReference type="EMBL" id="KAG5639625.1"/>
    </source>
</evidence>
<gene>
    <name evidence="1" type="ORF">H0H81_010827</name>
</gene>
<evidence type="ECO:0000313" key="2">
    <source>
        <dbReference type="Proteomes" id="UP000717328"/>
    </source>
</evidence>